<comment type="function">
    <text evidence="11">ATP-dependent serine protease that mediates the selective degradation of misfolded, unassembled or oxidatively damaged polypeptides as well as certain short-lived regulatory proteins in the mitochondrial matrix. May also have a chaperone function in the assembly of inner membrane protein complexes. Participates in the regulation of mitochondrial gene expression and in the maintenance of the integrity of the mitochondrial genome. Binds to mitochondrial DNA in a site-specific manner.</text>
</comment>
<keyword evidence="9 11" id="KW-0496">Mitochondrion</keyword>
<dbReference type="SUPFAM" id="SSF54211">
    <property type="entry name" value="Ribosomal protein S5 domain 2-like"/>
    <property type="match status" value="1"/>
</dbReference>
<proteinExistence type="inferred from homology"/>
<dbReference type="InterPro" id="IPR003111">
    <property type="entry name" value="Lon_prtase_N"/>
</dbReference>
<dbReference type="PROSITE" id="PS51787">
    <property type="entry name" value="LON_N"/>
    <property type="match status" value="1"/>
</dbReference>
<dbReference type="EMBL" id="ML976617">
    <property type="protein sequence ID" value="KAF1843275.1"/>
    <property type="molecule type" value="Genomic_DNA"/>
</dbReference>
<dbReference type="Pfam" id="PF05362">
    <property type="entry name" value="Lon_C"/>
    <property type="match status" value="1"/>
</dbReference>
<keyword evidence="6 11" id="KW-0067">ATP-binding</keyword>
<dbReference type="GO" id="GO:0004252">
    <property type="term" value="F:serine-type endopeptidase activity"/>
    <property type="evidence" value="ECO:0007669"/>
    <property type="project" value="UniProtKB-UniRule"/>
</dbReference>
<dbReference type="InterPro" id="IPR027065">
    <property type="entry name" value="Lon_Prtase"/>
</dbReference>
<dbReference type="NCBIfam" id="TIGR00763">
    <property type="entry name" value="lon"/>
    <property type="match status" value="1"/>
</dbReference>
<dbReference type="CDD" id="cd19500">
    <property type="entry name" value="RecA-like_Lon"/>
    <property type="match status" value="1"/>
</dbReference>
<dbReference type="AlphaFoldDB" id="A0A9P4L608"/>
<keyword evidence="5 11" id="KW-0720">Serine protease</keyword>
<dbReference type="PANTHER" id="PTHR43718">
    <property type="entry name" value="LON PROTEASE"/>
    <property type="match status" value="1"/>
</dbReference>
<dbReference type="Gene3D" id="3.40.50.300">
    <property type="entry name" value="P-loop containing nucleotide triphosphate hydrolases"/>
    <property type="match status" value="1"/>
</dbReference>
<keyword evidence="4 11" id="KW-0378">Hydrolase</keyword>
<comment type="catalytic activity">
    <reaction evidence="10 11">
        <text>Hydrolysis of proteins in presence of ATP.</text>
        <dbReference type="EC" id="3.4.21.53"/>
    </reaction>
</comment>
<dbReference type="InterPro" id="IPR008268">
    <property type="entry name" value="Peptidase_S16_AS"/>
</dbReference>
<dbReference type="Pfam" id="PF22667">
    <property type="entry name" value="Lon_lid"/>
    <property type="match status" value="1"/>
</dbReference>
<comment type="caution">
    <text evidence="18">The sequence shown here is derived from an EMBL/GenBank/DDBJ whole genome shotgun (WGS) entry which is preliminary data.</text>
</comment>
<dbReference type="SUPFAM" id="SSF88697">
    <property type="entry name" value="PUA domain-like"/>
    <property type="match status" value="1"/>
</dbReference>
<dbReference type="InterPro" id="IPR015947">
    <property type="entry name" value="PUA-like_sf"/>
</dbReference>
<keyword evidence="14" id="KW-0175">Coiled coil</keyword>
<sequence length="1095" mass="120798">MLHGQNLPWRAAFRQASHARPGAYRAAASSRASSRFLPAQCTAALVPRPFHRCPSPPAALCASRSFSTSLSRPKEKDPKTPPETPETAKVDETEESKKVKEQEPAEELEGKSSPSEPVASKTGSGRGSAAGADGSGGDGGGKKRKTAERSLVKPSIPDVYPQVMAIPLVKRPLFPGFYKAITIKDREVGQAIADMVKRGQPYIGAFMFKDDAADKDVIHDPSEVYDVGTFCQVTSAFPVGADDNFAMTCVLYPHRRIKMTGLTAPKAEKEASVVESTLDDPIATETPASQSKGDVVASFEELSDETKASQEDQVPAILKDRQVSIANVENMVEEPFDVKTNKTIQVLVNEIVNTFKGVALLNPLFRDHVSTFSVHTTMNVGEDPVKLADFAAAVAQAESHELQSALEEMDIEKRLSKALEVLKKELISAELQKKVSDDVNARVTKKHREYMLMEQMKGIKRELGIESDGKDKLIEKFHEKASKLAMPEAVRKVFEEEMSKLQGLEPNGSEFNVTRNYLDWLTQLPWGLRSAENFGIKHAREVLDEDHHGLKDVKDRILEFIAVGKLRGTVEGKILCLVGPPGVGKTSIGKSIARALNRQYYRFSVGGMYDVAEIKGHRRTYVGALPGRIIQALKKCQTENPLVLIDEVDKIGRNSNHGDPASALLELLDPEQNNSFLDHYLDVPVDLSKVLFVCTANMDDTIPQPLLDRMEVIRLSGYVSDEKIAIAEKYLSPAAKETSGLKDADVVLESDAIVELINKYCRESGVRNLKKHIEKVYRKSALKIVQDVGEEALPEAEALTEEGKAAQKESDKDKSDLTETPQDIEKQTTEKPRVALKVPDSVHVSITKDNLKDYVGPPVFTSDRLYDLTPPGVAMGLAWTSMGGSALYIESIIQNSLSASSHPGLERTGSLKNVMRESTGVAYSFAKSILAREYPKNRFFEHARIHLHCPEGATPKDGPSAGITMATSMLSLALDTKISDDIAMTGELTLTGKVLRIGGLREKTVAARRAGAKTVIFPHDNMSDWLELPENIKEGIDGRPVSWYKEVFDIVFPNLEKDHVNKLWDKELKPKKGDRKKREQKRKEEDEEESGEDDD</sequence>
<dbReference type="InterPro" id="IPR014721">
    <property type="entry name" value="Ribsml_uS5_D2-typ_fold_subgr"/>
</dbReference>
<feature type="coiled-coil region" evidence="14">
    <location>
        <begin position="392"/>
        <end position="432"/>
    </location>
</feature>
<feature type="compositionally biased region" description="Acidic residues" evidence="15">
    <location>
        <begin position="1085"/>
        <end position="1095"/>
    </location>
</feature>
<dbReference type="GO" id="GO:0034599">
    <property type="term" value="P:cellular response to oxidative stress"/>
    <property type="evidence" value="ECO:0007669"/>
    <property type="project" value="UniProtKB-UniRule"/>
</dbReference>
<evidence type="ECO:0000256" key="14">
    <source>
        <dbReference type="SAM" id="Coils"/>
    </source>
</evidence>
<dbReference type="GO" id="GO:0004176">
    <property type="term" value="F:ATP-dependent peptidase activity"/>
    <property type="evidence" value="ECO:0007669"/>
    <property type="project" value="UniProtKB-UniRule"/>
</dbReference>
<dbReference type="FunFam" id="1.20.5.5270:FF:000001">
    <property type="entry name" value="Lon protease homolog, mitochondrial"/>
    <property type="match status" value="1"/>
</dbReference>
<evidence type="ECO:0000259" key="16">
    <source>
        <dbReference type="PROSITE" id="PS51786"/>
    </source>
</evidence>
<dbReference type="Gene3D" id="2.30.130.40">
    <property type="entry name" value="LON domain-like"/>
    <property type="match status" value="1"/>
</dbReference>
<evidence type="ECO:0000256" key="1">
    <source>
        <dbReference type="ARBA" id="ARBA00004305"/>
    </source>
</evidence>
<feature type="domain" description="Lon N-terminal" evidence="17">
    <location>
        <begin position="163"/>
        <end position="426"/>
    </location>
</feature>
<dbReference type="InterPro" id="IPR003959">
    <property type="entry name" value="ATPase_AAA_core"/>
</dbReference>
<comment type="similarity">
    <text evidence="11 12 13">Belongs to the peptidase S16 family.</text>
</comment>
<dbReference type="Pfam" id="PF02190">
    <property type="entry name" value="LON_substr_bdg"/>
    <property type="match status" value="1"/>
</dbReference>
<feature type="compositionally biased region" description="Gly residues" evidence="15">
    <location>
        <begin position="124"/>
        <end position="139"/>
    </location>
</feature>
<dbReference type="FunFam" id="3.40.50.300:FF:000021">
    <property type="entry name" value="Lon protease homolog"/>
    <property type="match status" value="1"/>
</dbReference>
<name>A0A9P4L608_9PLEO</name>
<dbReference type="FunFam" id="1.20.58.1480:FF:000002">
    <property type="entry name" value="Lon protease homolog, mitochondrial"/>
    <property type="match status" value="1"/>
</dbReference>
<dbReference type="GO" id="GO:0051131">
    <property type="term" value="P:chaperone-mediated protein complex assembly"/>
    <property type="evidence" value="ECO:0007669"/>
    <property type="project" value="UniProtKB-UniRule"/>
</dbReference>
<evidence type="ECO:0000256" key="12">
    <source>
        <dbReference type="PROSITE-ProRule" id="PRU01122"/>
    </source>
</evidence>
<evidence type="ECO:0000256" key="8">
    <source>
        <dbReference type="ARBA" id="ARBA00023125"/>
    </source>
</evidence>
<dbReference type="PANTHER" id="PTHR43718:SF2">
    <property type="entry name" value="LON PROTEASE HOMOLOG, MITOCHONDRIAL"/>
    <property type="match status" value="1"/>
</dbReference>
<dbReference type="GO" id="GO:0016887">
    <property type="term" value="F:ATP hydrolysis activity"/>
    <property type="evidence" value="ECO:0007669"/>
    <property type="project" value="UniProtKB-UniRule"/>
</dbReference>
<dbReference type="Gene3D" id="1.20.58.1480">
    <property type="match status" value="1"/>
</dbReference>
<dbReference type="GO" id="GO:0003697">
    <property type="term" value="F:single-stranded DNA binding"/>
    <property type="evidence" value="ECO:0007669"/>
    <property type="project" value="TreeGrafter"/>
</dbReference>
<dbReference type="SUPFAM" id="SSF52540">
    <property type="entry name" value="P-loop containing nucleoside triphosphate hydrolases"/>
    <property type="match status" value="1"/>
</dbReference>
<dbReference type="GO" id="GO:0005524">
    <property type="term" value="F:ATP binding"/>
    <property type="evidence" value="ECO:0007669"/>
    <property type="project" value="UniProtKB-UniRule"/>
</dbReference>
<feature type="domain" description="Lon proteolytic" evidence="16">
    <location>
        <begin position="868"/>
        <end position="1054"/>
    </location>
</feature>
<dbReference type="InterPro" id="IPR004815">
    <property type="entry name" value="Lon_bac/euk-typ"/>
</dbReference>
<dbReference type="EC" id="3.4.21.53" evidence="11"/>
<dbReference type="InterPro" id="IPR054594">
    <property type="entry name" value="Lon_lid"/>
</dbReference>
<keyword evidence="2 11" id="KW-0645">Protease</keyword>
<dbReference type="GO" id="GO:0005759">
    <property type="term" value="C:mitochondrial matrix"/>
    <property type="evidence" value="ECO:0007669"/>
    <property type="project" value="UniProtKB-SubCell"/>
</dbReference>
<feature type="active site" evidence="11 12">
    <location>
        <position position="1003"/>
    </location>
</feature>
<evidence type="ECO:0000256" key="11">
    <source>
        <dbReference type="HAMAP-Rule" id="MF_03120"/>
    </source>
</evidence>
<dbReference type="Gene3D" id="1.10.8.60">
    <property type="match status" value="1"/>
</dbReference>
<evidence type="ECO:0000256" key="2">
    <source>
        <dbReference type="ARBA" id="ARBA00022670"/>
    </source>
</evidence>
<dbReference type="GO" id="GO:0043565">
    <property type="term" value="F:sequence-specific DNA binding"/>
    <property type="evidence" value="ECO:0007669"/>
    <property type="project" value="UniProtKB-UniRule"/>
</dbReference>
<keyword evidence="3 11" id="KW-0547">Nucleotide-binding</keyword>
<dbReference type="InterPro" id="IPR046336">
    <property type="entry name" value="Lon_prtase_N_sf"/>
</dbReference>
<comment type="subcellular location">
    <subcellularLocation>
        <location evidence="1 11">Mitochondrion matrix</location>
    </subcellularLocation>
</comment>
<feature type="active site" evidence="11 12">
    <location>
        <position position="960"/>
    </location>
</feature>
<dbReference type="GO" id="GO:0141164">
    <property type="term" value="P:mitochondrial protein quality control"/>
    <property type="evidence" value="ECO:0007669"/>
    <property type="project" value="UniProtKB-ARBA"/>
</dbReference>
<evidence type="ECO:0000256" key="3">
    <source>
        <dbReference type="ARBA" id="ARBA00022741"/>
    </source>
</evidence>
<keyword evidence="7" id="KW-0809">Transit peptide</keyword>
<dbReference type="HAMAP" id="MF_03120">
    <property type="entry name" value="lonm_euk"/>
    <property type="match status" value="1"/>
</dbReference>
<feature type="compositionally biased region" description="Basic and acidic residues" evidence="15">
    <location>
        <begin position="801"/>
        <end position="833"/>
    </location>
</feature>
<evidence type="ECO:0000313" key="18">
    <source>
        <dbReference type="EMBL" id="KAF1843275.1"/>
    </source>
</evidence>
<dbReference type="InterPro" id="IPR027417">
    <property type="entry name" value="P-loop_NTPase"/>
</dbReference>
<dbReference type="FunFam" id="3.30.230.10:FF:000015">
    <property type="entry name" value="Lon protease homolog, mitochondrial"/>
    <property type="match status" value="1"/>
</dbReference>
<reference evidence="18" key="1">
    <citation type="submission" date="2020-01" db="EMBL/GenBank/DDBJ databases">
        <authorList>
            <consortium name="DOE Joint Genome Institute"/>
            <person name="Haridas S."/>
            <person name="Albert R."/>
            <person name="Binder M."/>
            <person name="Bloem J."/>
            <person name="Labutti K."/>
            <person name="Salamov A."/>
            <person name="Andreopoulos B."/>
            <person name="Baker S.E."/>
            <person name="Barry K."/>
            <person name="Bills G."/>
            <person name="Bluhm B.H."/>
            <person name="Cannon C."/>
            <person name="Castanera R."/>
            <person name="Culley D.E."/>
            <person name="Daum C."/>
            <person name="Ezra D."/>
            <person name="Gonzalez J.B."/>
            <person name="Henrissat B."/>
            <person name="Kuo A."/>
            <person name="Liang C."/>
            <person name="Lipzen A."/>
            <person name="Lutzoni F."/>
            <person name="Magnuson J."/>
            <person name="Mondo S."/>
            <person name="Nolan M."/>
            <person name="Ohm R."/>
            <person name="Pangilinan J."/>
            <person name="Park H.-J."/>
            <person name="Ramirez L."/>
            <person name="Alfaro M."/>
            <person name="Sun H."/>
            <person name="Tritt A."/>
            <person name="Yoshinaga Y."/>
            <person name="Zwiers L.-H."/>
            <person name="Turgeon B.G."/>
            <person name="Goodwin S.B."/>
            <person name="Spatafora J.W."/>
            <person name="Crous P.W."/>
            <person name="Grigoriev I.V."/>
        </authorList>
    </citation>
    <scope>NUCLEOTIDE SEQUENCE</scope>
    <source>
        <strain evidence="18">CBS 394.84</strain>
    </source>
</reference>
<protein>
    <recommendedName>
        <fullName evidence="11">Lon protease homolog, mitochondrial</fullName>
        <ecNumber evidence="11">3.4.21.53</ecNumber>
    </recommendedName>
</protein>
<dbReference type="InterPro" id="IPR008269">
    <property type="entry name" value="Lon_proteolytic"/>
</dbReference>
<evidence type="ECO:0000313" key="19">
    <source>
        <dbReference type="Proteomes" id="UP000800039"/>
    </source>
</evidence>
<feature type="compositionally biased region" description="Basic and acidic residues" evidence="15">
    <location>
        <begin position="72"/>
        <end position="103"/>
    </location>
</feature>
<feature type="region of interest" description="Disordered" evidence="15">
    <location>
        <begin position="796"/>
        <end position="835"/>
    </location>
</feature>
<evidence type="ECO:0000256" key="15">
    <source>
        <dbReference type="SAM" id="MobiDB-lite"/>
    </source>
</evidence>
<dbReference type="PROSITE" id="PS51786">
    <property type="entry name" value="LON_PROTEOLYTIC"/>
    <property type="match status" value="1"/>
</dbReference>
<evidence type="ECO:0000256" key="5">
    <source>
        <dbReference type="ARBA" id="ARBA00022825"/>
    </source>
</evidence>
<accession>A0A9P4L608</accession>
<feature type="region of interest" description="Disordered" evidence="15">
    <location>
        <begin position="52"/>
        <end position="150"/>
    </location>
</feature>
<evidence type="ECO:0000256" key="10">
    <source>
        <dbReference type="ARBA" id="ARBA00050665"/>
    </source>
</evidence>
<dbReference type="InterPro" id="IPR027503">
    <property type="entry name" value="Lonm_euk"/>
</dbReference>
<evidence type="ECO:0000256" key="6">
    <source>
        <dbReference type="ARBA" id="ARBA00022840"/>
    </source>
</evidence>
<dbReference type="PROSITE" id="PS01046">
    <property type="entry name" value="LON_SER"/>
    <property type="match status" value="1"/>
</dbReference>
<dbReference type="Pfam" id="PF00004">
    <property type="entry name" value="AAA"/>
    <property type="match status" value="1"/>
</dbReference>
<evidence type="ECO:0000256" key="9">
    <source>
        <dbReference type="ARBA" id="ARBA00023128"/>
    </source>
</evidence>
<feature type="region of interest" description="Disordered" evidence="15">
    <location>
        <begin position="1066"/>
        <end position="1095"/>
    </location>
</feature>
<dbReference type="PRINTS" id="PR00830">
    <property type="entry name" value="ENDOLAPTASE"/>
</dbReference>
<dbReference type="OrthoDB" id="2411602at2759"/>
<dbReference type="Proteomes" id="UP000800039">
    <property type="component" value="Unassembled WGS sequence"/>
</dbReference>
<comment type="subunit">
    <text evidence="11">Homohexamer or homoheptamer. Organized in a ring with a central cavity.</text>
</comment>
<evidence type="ECO:0000256" key="4">
    <source>
        <dbReference type="ARBA" id="ARBA00022801"/>
    </source>
</evidence>
<dbReference type="SMART" id="SM00382">
    <property type="entry name" value="AAA"/>
    <property type="match status" value="1"/>
</dbReference>
<dbReference type="SMART" id="SM00464">
    <property type="entry name" value="LON"/>
    <property type="match status" value="1"/>
</dbReference>
<dbReference type="GO" id="GO:0007005">
    <property type="term" value="P:mitochondrion organization"/>
    <property type="evidence" value="ECO:0007669"/>
    <property type="project" value="TreeGrafter"/>
</dbReference>
<feature type="binding site" evidence="11">
    <location>
        <begin position="579"/>
        <end position="586"/>
    </location>
    <ligand>
        <name>ATP</name>
        <dbReference type="ChEBI" id="CHEBI:30616"/>
    </ligand>
</feature>
<evidence type="ECO:0000256" key="7">
    <source>
        <dbReference type="ARBA" id="ARBA00022946"/>
    </source>
</evidence>
<organism evidence="18 19">
    <name type="scientific">Cucurbitaria berberidis CBS 394.84</name>
    <dbReference type="NCBI Taxonomy" id="1168544"/>
    <lineage>
        <taxon>Eukaryota</taxon>
        <taxon>Fungi</taxon>
        <taxon>Dikarya</taxon>
        <taxon>Ascomycota</taxon>
        <taxon>Pezizomycotina</taxon>
        <taxon>Dothideomycetes</taxon>
        <taxon>Pleosporomycetidae</taxon>
        <taxon>Pleosporales</taxon>
        <taxon>Pleosporineae</taxon>
        <taxon>Cucurbitariaceae</taxon>
        <taxon>Cucurbitaria</taxon>
    </lineage>
</organism>
<dbReference type="Gene3D" id="1.20.5.5270">
    <property type="match status" value="1"/>
</dbReference>
<keyword evidence="19" id="KW-1185">Reference proteome</keyword>
<keyword evidence="8 11" id="KW-0238">DNA-binding</keyword>
<evidence type="ECO:0000256" key="13">
    <source>
        <dbReference type="RuleBase" id="RU000591"/>
    </source>
</evidence>
<evidence type="ECO:0000259" key="17">
    <source>
        <dbReference type="PROSITE" id="PS51787"/>
    </source>
</evidence>
<dbReference type="InterPro" id="IPR020568">
    <property type="entry name" value="Ribosomal_Su5_D2-typ_SF"/>
</dbReference>
<dbReference type="GO" id="GO:0070407">
    <property type="term" value="P:oxidation-dependent protein catabolic process"/>
    <property type="evidence" value="ECO:0007669"/>
    <property type="project" value="UniProtKB-UniRule"/>
</dbReference>
<dbReference type="Gene3D" id="3.30.230.10">
    <property type="match status" value="1"/>
</dbReference>
<gene>
    <name evidence="11" type="primary">PIM1</name>
    <name evidence="18" type="ORF">K460DRAFT_368170</name>
</gene>
<dbReference type="FunFam" id="1.10.8.60:FF:000113">
    <property type="entry name" value="Lon protease homolog, mitochondrial"/>
    <property type="match status" value="1"/>
</dbReference>
<dbReference type="InterPro" id="IPR003593">
    <property type="entry name" value="AAA+_ATPase"/>
</dbReference>